<evidence type="ECO:0000313" key="2">
    <source>
        <dbReference type="EMBL" id="TET79316.1"/>
    </source>
</evidence>
<evidence type="ECO:0000256" key="1">
    <source>
        <dbReference type="SAM" id="MobiDB-lite"/>
    </source>
</evidence>
<sequence>MRRAERKKDEQEKSVVPEASFPSLILTLAAGALQYMGLVENPVTKSRDKDMKLAKHTIDTLGMLREKTKGNLQKEEKKLLDELLYDLKMKYVRAKGKEGDSKESKEREQAQEVSSKKKEVG</sequence>
<evidence type="ECO:0000313" key="3">
    <source>
        <dbReference type="Proteomes" id="UP000315534"/>
    </source>
</evidence>
<proteinExistence type="predicted"/>
<comment type="caution">
    <text evidence="2">The sequence shown here is derived from an EMBL/GenBank/DDBJ whole genome shotgun (WGS) entry which is preliminary data.</text>
</comment>
<organism evidence="2 3">
    <name type="scientific">candidate division TA06 bacterium</name>
    <dbReference type="NCBI Taxonomy" id="2250710"/>
    <lineage>
        <taxon>Bacteria</taxon>
        <taxon>Bacteria division TA06</taxon>
    </lineage>
</organism>
<dbReference type="EMBL" id="SOIP01000426">
    <property type="protein sequence ID" value="TET79316.1"/>
    <property type="molecule type" value="Genomic_DNA"/>
</dbReference>
<protein>
    <submittedName>
        <fullName evidence="2">DUF1844 domain-containing protein</fullName>
    </submittedName>
</protein>
<gene>
    <name evidence="2" type="ORF">E3J38_07340</name>
</gene>
<accession>A0A523XJ43</accession>
<reference evidence="2 3" key="1">
    <citation type="submission" date="2019-03" db="EMBL/GenBank/DDBJ databases">
        <title>Metabolic potential of uncultured bacteria and archaea associated with petroleum seepage in deep-sea sediments.</title>
        <authorList>
            <person name="Dong X."/>
            <person name="Hubert C."/>
        </authorList>
    </citation>
    <scope>NUCLEOTIDE SEQUENCE [LARGE SCALE GENOMIC DNA]</scope>
    <source>
        <strain evidence="2">E29_bin36</strain>
    </source>
</reference>
<dbReference type="Proteomes" id="UP000315534">
    <property type="component" value="Unassembled WGS sequence"/>
</dbReference>
<dbReference type="Pfam" id="PF08899">
    <property type="entry name" value="DUF1844"/>
    <property type="match status" value="1"/>
</dbReference>
<dbReference type="AlphaFoldDB" id="A0A523XJ43"/>
<feature type="region of interest" description="Disordered" evidence="1">
    <location>
        <begin position="94"/>
        <end position="121"/>
    </location>
</feature>
<dbReference type="InterPro" id="IPR014995">
    <property type="entry name" value="DUF1844"/>
</dbReference>
<name>A0A523XJ43_UNCT6</name>